<proteinExistence type="predicted"/>
<evidence type="ECO:0000256" key="1">
    <source>
        <dbReference type="SAM" id="SignalP"/>
    </source>
</evidence>
<gene>
    <name evidence="2" type="ORF">GCM10007167_22150</name>
</gene>
<organism evidence="2 3">
    <name type="scientific">Vulcaniibacterium thermophilum</name>
    <dbReference type="NCBI Taxonomy" id="1169913"/>
    <lineage>
        <taxon>Bacteria</taxon>
        <taxon>Pseudomonadati</taxon>
        <taxon>Pseudomonadota</taxon>
        <taxon>Gammaproteobacteria</taxon>
        <taxon>Lysobacterales</taxon>
        <taxon>Lysobacteraceae</taxon>
        <taxon>Vulcaniibacterium</taxon>
    </lineage>
</organism>
<evidence type="ECO:0000313" key="2">
    <source>
        <dbReference type="EMBL" id="GHE39561.1"/>
    </source>
</evidence>
<evidence type="ECO:0008006" key="4">
    <source>
        <dbReference type="Google" id="ProtNLM"/>
    </source>
</evidence>
<sequence>MHLRPLVLVSTLTLAFAAHAAGPDIEKVNGSITAEAGQTYGRLETVNGSIRIGDRATVEKAETVNGSIRVGDDARTGGLETVNGSIRTGEKVVVGGPLETVNGGIFVDRGGLVSGDIETVNGAIGLVRTTVEGDLSTVNGDVTVGIGSHVKGGLRYQKPNVNISWRPQRDPRVIIGPDARVDGPLVFERKVVLYVHRTARTGPITGAQAIRFDGPTPPDTQND</sequence>
<comment type="caution">
    <text evidence="2">The sequence shown here is derived from an EMBL/GenBank/DDBJ whole genome shotgun (WGS) entry which is preliminary data.</text>
</comment>
<reference evidence="2" key="2">
    <citation type="submission" date="2020-09" db="EMBL/GenBank/DDBJ databases">
        <authorList>
            <person name="Sun Q."/>
            <person name="Kim S."/>
        </authorList>
    </citation>
    <scope>NUCLEOTIDE SEQUENCE</scope>
    <source>
        <strain evidence="2">KCTC 32020</strain>
    </source>
</reference>
<feature type="signal peptide" evidence="1">
    <location>
        <begin position="1"/>
        <end position="20"/>
    </location>
</feature>
<dbReference type="EMBL" id="BNCF01000012">
    <property type="protein sequence ID" value="GHE39561.1"/>
    <property type="molecule type" value="Genomic_DNA"/>
</dbReference>
<dbReference type="AlphaFoldDB" id="A0A918Z7Y0"/>
<accession>A0A918Z7Y0</accession>
<keyword evidence="1" id="KW-0732">Signal</keyword>
<dbReference type="Proteomes" id="UP000636453">
    <property type="component" value="Unassembled WGS sequence"/>
</dbReference>
<reference evidence="2" key="1">
    <citation type="journal article" date="2014" name="Int. J. Syst. Evol. Microbiol.">
        <title>Complete genome sequence of Corynebacterium casei LMG S-19264T (=DSM 44701T), isolated from a smear-ripened cheese.</title>
        <authorList>
            <consortium name="US DOE Joint Genome Institute (JGI-PGF)"/>
            <person name="Walter F."/>
            <person name="Albersmeier A."/>
            <person name="Kalinowski J."/>
            <person name="Ruckert C."/>
        </authorList>
    </citation>
    <scope>NUCLEOTIDE SEQUENCE</scope>
    <source>
        <strain evidence="2">KCTC 32020</strain>
    </source>
</reference>
<keyword evidence="3" id="KW-1185">Reference proteome</keyword>
<evidence type="ECO:0000313" key="3">
    <source>
        <dbReference type="Proteomes" id="UP000636453"/>
    </source>
</evidence>
<protein>
    <recommendedName>
        <fullName evidence="4">Polymer-forming cytoskeletal protein</fullName>
    </recommendedName>
</protein>
<feature type="chain" id="PRO_5036805132" description="Polymer-forming cytoskeletal protein" evidence="1">
    <location>
        <begin position="21"/>
        <end position="223"/>
    </location>
</feature>
<dbReference type="OrthoDB" id="5959358at2"/>
<name>A0A918Z7Y0_9GAMM</name>